<feature type="domain" description="Isochorismatase-like" evidence="1">
    <location>
        <begin position="18"/>
        <end position="166"/>
    </location>
</feature>
<evidence type="ECO:0000259" key="1">
    <source>
        <dbReference type="Pfam" id="PF00857"/>
    </source>
</evidence>
<reference evidence="2 3" key="1">
    <citation type="submission" date="2019-02" db="EMBL/GenBank/DDBJ databases">
        <title>Deep-cultivation of Planctomycetes and their phenomic and genomic characterization uncovers novel biology.</title>
        <authorList>
            <person name="Wiegand S."/>
            <person name="Jogler M."/>
            <person name="Boedeker C."/>
            <person name="Pinto D."/>
            <person name="Vollmers J."/>
            <person name="Rivas-Marin E."/>
            <person name="Kohn T."/>
            <person name="Peeters S.H."/>
            <person name="Heuer A."/>
            <person name="Rast P."/>
            <person name="Oberbeckmann S."/>
            <person name="Bunk B."/>
            <person name="Jeske O."/>
            <person name="Meyerdierks A."/>
            <person name="Storesund J.E."/>
            <person name="Kallscheuer N."/>
            <person name="Luecker S."/>
            <person name="Lage O.M."/>
            <person name="Pohl T."/>
            <person name="Merkel B.J."/>
            <person name="Hornburger P."/>
            <person name="Mueller R.-W."/>
            <person name="Bruemmer F."/>
            <person name="Labrenz M."/>
            <person name="Spormann A.M."/>
            <person name="Op den Camp H."/>
            <person name="Overmann J."/>
            <person name="Amann R."/>
            <person name="Jetten M.S.M."/>
            <person name="Mascher T."/>
            <person name="Medema M.H."/>
            <person name="Devos D.P."/>
            <person name="Kaster A.-K."/>
            <person name="Ovreas L."/>
            <person name="Rohde M."/>
            <person name="Galperin M.Y."/>
            <person name="Jogler C."/>
        </authorList>
    </citation>
    <scope>NUCLEOTIDE SEQUENCE [LARGE SCALE GENOMIC DNA]</scope>
    <source>
        <strain evidence="2 3">Spb1</strain>
    </source>
</reference>
<dbReference type="PANTHER" id="PTHR14119:SF3">
    <property type="entry name" value="ISOCHORISMATASE DOMAIN-CONTAINING PROTEIN 2"/>
    <property type="match status" value="1"/>
</dbReference>
<dbReference type="KEGG" id="peh:Spb1_32630"/>
<protein>
    <submittedName>
        <fullName evidence="2">Isochorismatase family protein</fullName>
    </submittedName>
</protein>
<dbReference type="AlphaFoldDB" id="A0A518GRW1"/>
<organism evidence="2 3">
    <name type="scientific">Planctopirus ephydatiae</name>
    <dbReference type="NCBI Taxonomy" id="2528019"/>
    <lineage>
        <taxon>Bacteria</taxon>
        <taxon>Pseudomonadati</taxon>
        <taxon>Planctomycetota</taxon>
        <taxon>Planctomycetia</taxon>
        <taxon>Planctomycetales</taxon>
        <taxon>Planctomycetaceae</taxon>
        <taxon>Planctopirus</taxon>
    </lineage>
</organism>
<sequence>MVETIRNPPLSLEASLSTLIVCDLQTRLLPVIHQSERIVRRVEVLVQAAACWPLPVIATEQYPEKLGSTIESLQSSCTQVLPKFEFSGWSALNWKPAEEATVERTQIVLCGIESHICILQTALDLLATGYQVFVPYDATGSYRPDDVHWALQRMMQAGAIIVSTESVLFEWCQSSKAPQFKTISQLIKSTRGD</sequence>
<dbReference type="EMBL" id="CP036299">
    <property type="protein sequence ID" value="QDV31319.1"/>
    <property type="molecule type" value="Genomic_DNA"/>
</dbReference>
<dbReference type="PANTHER" id="PTHR14119">
    <property type="entry name" value="HYDROLASE"/>
    <property type="match status" value="1"/>
</dbReference>
<dbReference type="Gene3D" id="3.40.50.850">
    <property type="entry name" value="Isochorismatase-like"/>
    <property type="match status" value="1"/>
</dbReference>
<name>A0A518GRW1_9PLAN</name>
<dbReference type="InterPro" id="IPR000868">
    <property type="entry name" value="Isochorismatase-like_dom"/>
</dbReference>
<dbReference type="OrthoDB" id="9789777at2"/>
<accession>A0A518GRW1</accession>
<keyword evidence="3" id="KW-1185">Reference proteome</keyword>
<dbReference type="RefSeq" id="WP_145302026.1">
    <property type="nucleotide sequence ID" value="NZ_CP036299.1"/>
</dbReference>
<dbReference type="Proteomes" id="UP000315349">
    <property type="component" value="Chromosome"/>
</dbReference>
<dbReference type="InterPro" id="IPR050993">
    <property type="entry name" value="Isochorismatase_domain"/>
</dbReference>
<dbReference type="SUPFAM" id="SSF52499">
    <property type="entry name" value="Isochorismatase-like hydrolases"/>
    <property type="match status" value="1"/>
</dbReference>
<dbReference type="InterPro" id="IPR036380">
    <property type="entry name" value="Isochorismatase-like_sf"/>
</dbReference>
<evidence type="ECO:0000313" key="3">
    <source>
        <dbReference type="Proteomes" id="UP000315349"/>
    </source>
</evidence>
<gene>
    <name evidence="2" type="ORF">Spb1_32630</name>
</gene>
<evidence type="ECO:0000313" key="2">
    <source>
        <dbReference type="EMBL" id="QDV31319.1"/>
    </source>
</evidence>
<proteinExistence type="predicted"/>
<dbReference type="Pfam" id="PF00857">
    <property type="entry name" value="Isochorismatase"/>
    <property type="match status" value="1"/>
</dbReference>